<dbReference type="EMBL" id="JAZHXI010000018">
    <property type="protein sequence ID" value="KAL2061883.1"/>
    <property type="molecule type" value="Genomic_DNA"/>
</dbReference>
<proteinExistence type="predicted"/>
<dbReference type="InterPro" id="IPR016095">
    <property type="entry name" value="Ribosomal_uL1_3-a/b-sand"/>
</dbReference>
<feature type="region of interest" description="Disordered" evidence="1">
    <location>
        <begin position="42"/>
        <end position="65"/>
    </location>
</feature>
<keyword evidence="3" id="KW-1185">Reference proteome</keyword>
<dbReference type="Pfam" id="PF00687">
    <property type="entry name" value="Ribosomal_L1"/>
    <property type="match status" value="1"/>
</dbReference>
<feature type="compositionally biased region" description="Basic and acidic residues" evidence="1">
    <location>
        <begin position="357"/>
        <end position="377"/>
    </location>
</feature>
<evidence type="ECO:0000256" key="1">
    <source>
        <dbReference type="SAM" id="MobiDB-lite"/>
    </source>
</evidence>
<feature type="region of interest" description="Disordered" evidence="1">
    <location>
        <begin position="198"/>
        <end position="225"/>
    </location>
</feature>
<organism evidence="2 3">
    <name type="scientific">Oculimacula yallundae</name>
    <dbReference type="NCBI Taxonomy" id="86028"/>
    <lineage>
        <taxon>Eukaryota</taxon>
        <taxon>Fungi</taxon>
        <taxon>Dikarya</taxon>
        <taxon>Ascomycota</taxon>
        <taxon>Pezizomycotina</taxon>
        <taxon>Leotiomycetes</taxon>
        <taxon>Helotiales</taxon>
        <taxon>Ploettnerulaceae</taxon>
        <taxon>Oculimacula</taxon>
    </lineage>
</organism>
<evidence type="ECO:0008006" key="4">
    <source>
        <dbReference type="Google" id="ProtNLM"/>
    </source>
</evidence>
<dbReference type="InterPro" id="IPR023674">
    <property type="entry name" value="Ribosomal_uL1-like"/>
</dbReference>
<dbReference type="CDD" id="cd00403">
    <property type="entry name" value="Ribosomal_L1"/>
    <property type="match status" value="1"/>
</dbReference>
<protein>
    <recommendedName>
        <fullName evidence="4">Ribosomal protein L1</fullName>
    </recommendedName>
</protein>
<feature type="region of interest" description="Disordered" evidence="1">
    <location>
        <begin position="320"/>
        <end position="411"/>
    </location>
</feature>
<evidence type="ECO:0000313" key="3">
    <source>
        <dbReference type="Proteomes" id="UP001595075"/>
    </source>
</evidence>
<accession>A0ABR4BYT8</accession>
<dbReference type="Gene3D" id="3.40.50.790">
    <property type="match status" value="1"/>
</dbReference>
<dbReference type="InterPro" id="IPR028364">
    <property type="entry name" value="Ribosomal_uL1/biogenesis"/>
</dbReference>
<feature type="compositionally biased region" description="Basic residues" evidence="1">
    <location>
        <begin position="401"/>
        <end position="411"/>
    </location>
</feature>
<feature type="compositionally biased region" description="Acidic residues" evidence="1">
    <location>
        <begin position="55"/>
        <end position="65"/>
    </location>
</feature>
<dbReference type="Proteomes" id="UP001595075">
    <property type="component" value="Unassembled WGS sequence"/>
</dbReference>
<sequence length="411" mass="44773">MSTAPKTLTTKVESGSPYQLDSAQILKASKALLAHIKTTEKTTTASGKQDLMRDDSDEQDPEDESTPIWLTLTTKTHIITQKKFKPLRLTVPHALNTSPNTTICLITADPQRTYKDLIQDPSFPPALAARITKVVGVSKLKKKYSQYEAQRKLYAEHDIFLADDRIITQLTKLLGKTFYKGTTKRPIPVDIAEPAPKVDGKRVAKPKPISEGRGEGQAGGRGAGNAKSVAKEIERAIACAVASLTPSTQTAVRIGYASWEAEKIAANVEAVALNLIENHVPKKWRGVRSLLVKGPETAALPIWLADELWVEEKDVLGEEEAKSKVQANVGKKRKSGALEETAADVEGEKKGKKKQKVKAEEATKDGNDDNLDKEIKARKEKLKKQKAEAAADAGADAMPRASKRVKKSTSA</sequence>
<feature type="compositionally biased region" description="Low complexity" evidence="1">
    <location>
        <begin position="388"/>
        <end position="397"/>
    </location>
</feature>
<reference evidence="2 3" key="1">
    <citation type="journal article" date="2024" name="Commun. Biol.">
        <title>Comparative genomic analysis of thermophilic fungi reveals convergent evolutionary adaptations and gene losses.</title>
        <authorList>
            <person name="Steindorff A.S."/>
            <person name="Aguilar-Pontes M.V."/>
            <person name="Robinson A.J."/>
            <person name="Andreopoulos B."/>
            <person name="LaButti K."/>
            <person name="Kuo A."/>
            <person name="Mondo S."/>
            <person name="Riley R."/>
            <person name="Otillar R."/>
            <person name="Haridas S."/>
            <person name="Lipzen A."/>
            <person name="Grimwood J."/>
            <person name="Schmutz J."/>
            <person name="Clum A."/>
            <person name="Reid I.D."/>
            <person name="Moisan M.C."/>
            <person name="Butler G."/>
            <person name="Nguyen T.T.M."/>
            <person name="Dewar K."/>
            <person name="Conant G."/>
            <person name="Drula E."/>
            <person name="Henrissat B."/>
            <person name="Hansel C."/>
            <person name="Singer S."/>
            <person name="Hutchinson M.I."/>
            <person name="de Vries R.P."/>
            <person name="Natvig D.O."/>
            <person name="Powell A.J."/>
            <person name="Tsang A."/>
            <person name="Grigoriev I.V."/>
        </authorList>
    </citation>
    <scope>NUCLEOTIDE SEQUENCE [LARGE SCALE GENOMIC DNA]</scope>
    <source>
        <strain evidence="2 3">CBS 494.80</strain>
    </source>
</reference>
<evidence type="ECO:0000313" key="2">
    <source>
        <dbReference type="EMBL" id="KAL2061883.1"/>
    </source>
</evidence>
<dbReference type="SUPFAM" id="SSF56808">
    <property type="entry name" value="Ribosomal protein L1"/>
    <property type="match status" value="1"/>
</dbReference>
<gene>
    <name evidence="2" type="ORF">VTL71DRAFT_7261</name>
</gene>
<comment type="caution">
    <text evidence="2">The sequence shown here is derived from an EMBL/GenBank/DDBJ whole genome shotgun (WGS) entry which is preliminary data.</text>
</comment>
<feature type="compositionally biased region" description="Basic and acidic residues" evidence="1">
    <location>
        <begin position="198"/>
        <end position="214"/>
    </location>
</feature>
<name>A0ABR4BYT8_9HELO</name>